<dbReference type="RefSeq" id="WP_043032154.1">
    <property type="nucleotide sequence ID" value="NZ_JXSU01000007.1"/>
</dbReference>
<dbReference type="HOGENOM" id="CLU_2022653_0_0_9"/>
<dbReference type="EMBL" id="JXSU01000007">
    <property type="protein sequence ID" value="KIS24476.1"/>
    <property type="molecule type" value="Genomic_DNA"/>
</dbReference>
<dbReference type="Proteomes" id="UP000032250">
    <property type="component" value="Unassembled WGS sequence"/>
</dbReference>
<dbReference type="AlphaFoldDB" id="A0A0D1C0D4"/>
<dbReference type="PATRIC" id="fig|1379739.3.peg.3016"/>
<sequence length="122" mass="14382">MNDYIEVIKKSIELSNVLKEGIDYIKETIVFREYGELDSLLEGIVDSVEYVEKALKPVFLEIKDNEYEKIIKDFQNSLNLLKDTLDNGDMDEAISFIEDNLSLKYEIWKKHLDSKLKKYTYC</sequence>
<evidence type="ECO:0000313" key="3">
    <source>
        <dbReference type="Proteomes" id="UP000032250"/>
    </source>
</evidence>
<organism evidence="2 3">
    <name type="scientific">Clostridium botulinum B2 450</name>
    <dbReference type="NCBI Taxonomy" id="1379739"/>
    <lineage>
        <taxon>Bacteria</taxon>
        <taxon>Bacillati</taxon>
        <taxon>Bacillota</taxon>
        <taxon>Clostridia</taxon>
        <taxon>Eubacteriales</taxon>
        <taxon>Clostridiaceae</taxon>
        <taxon>Clostridium</taxon>
    </lineage>
</organism>
<dbReference type="InterPro" id="IPR058355">
    <property type="entry name" value="DUF8042"/>
</dbReference>
<comment type="caution">
    <text evidence="2">The sequence shown here is derived from an EMBL/GenBank/DDBJ whole genome shotgun (WGS) entry which is preliminary data.</text>
</comment>
<reference evidence="2 3" key="1">
    <citation type="submission" date="2014-06" db="EMBL/GenBank/DDBJ databases">
        <title>Genome characterization of distinct group I Clostridium botulinum lineages.</title>
        <authorList>
            <person name="Giordani F."/>
            <person name="Anselmo A."/>
            <person name="Fillo S."/>
            <person name="Palozzi A.M."/>
            <person name="Fortunato A."/>
            <person name="Gentile B."/>
            <person name="Ciammaruconi A."/>
            <person name="Anniballi F."/>
            <person name="De Medici D."/>
            <person name="Lista F."/>
        </authorList>
    </citation>
    <scope>NUCLEOTIDE SEQUENCE [LARGE SCALE GENOMIC DNA]</scope>
    <source>
        <strain evidence="2 3">B2 450</strain>
    </source>
</reference>
<protein>
    <recommendedName>
        <fullName evidence="1">DUF8042 domain-containing protein</fullName>
    </recommendedName>
</protein>
<dbReference type="Pfam" id="PF26154">
    <property type="entry name" value="DUF8042"/>
    <property type="match status" value="1"/>
</dbReference>
<evidence type="ECO:0000313" key="2">
    <source>
        <dbReference type="EMBL" id="KIS24476.1"/>
    </source>
</evidence>
<accession>A0A0D1C0D4</accession>
<proteinExistence type="predicted"/>
<dbReference type="OrthoDB" id="1927207at2"/>
<name>A0A0D1C0D4_CLOBO</name>
<feature type="domain" description="DUF8042" evidence="1">
    <location>
        <begin position="1"/>
        <end position="117"/>
    </location>
</feature>
<gene>
    <name evidence="2" type="ORF">N495_13150</name>
</gene>
<evidence type="ECO:0000259" key="1">
    <source>
        <dbReference type="Pfam" id="PF26154"/>
    </source>
</evidence>